<reference evidence="2 3" key="1">
    <citation type="submission" date="2021-06" db="EMBL/GenBank/DDBJ databases">
        <authorList>
            <person name="Kallberg Y."/>
            <person name="Tangrot J."/>
            <person name="Rosling A."/>
        </authorList>
    </citation>
    <scope>NUCLEOTIDE SEQUENCE [LARGE SCALE GENOMIC DNA]</scope>
    <source>
        <strain evidence="2 3">120-4 pot B 10/14</strain>
    </source>
</reference>
<comment type="caution">
    <text evidence="2">The sequence shown here is derived from an EMBL/GenBank/DDBJ whole genome shotgun (WGS) entry which is preliminary data.</text>
</comment>
<dbReference type="SUPFAM" id="SSF56349">
    <property type="entry name" value="DNA breaking-rejoining enzymes"/>
    <property type="match status" value="1"/>
</dbReference>
<accession>A0ABM8W4V0</accession>
<feature type="non-terminal residue" evidence="2">
    <location>
        <position position="253"/>
    </location>
</feature>
<gene>
    <name evidence="2" type="ORF">GMARGA_LOCUS3362</name>
</gene>
<sequence length="253" mass="29747">MTQLERELIRFLWGLRRKDMKPYSPKSIYNCYCAIARCLKDNSLMYPRPNLFDETCYGTLLKSLDGKIKKIQDLNPRSADKSDPLSFEEVRHILNHDELRDDSPQALTKRVYFWLCLLCGFRGGDSQWLKITHVTVTKYQGIQVIIPREKNNTGGIKKLDNTGRKCEIPPDQNGKFTPTADILYYMNKRPSGYRTLNGVMLYQTFMPQQKYFSDNKEDHSKEFLDNKEEYDSKEESHNYNNKNKKDDNSVKEK</sequence>
<evidence type="ECO:0000313" key="2">
    <source>
        <dbReference type="EMBL" id="CAG8525399.1"/>
    </source>
</evidence>
<protein>
    <submittedName>
        <fullName evidence="2">37473_t:CDS:1</fullName>
    </submittedName>
</protein>
<evidence type="ECO:0000313" key="3">
    <source>
        <dbReference type="Proteomes" id="UP000789901"/>
    </source>
</evidence>
<feature type="region of interest" description="Disordered" evidence="1">
    <location>
        <begin position="216"/>
        <end position="253"/>
    </location>
</feature>
<keyword evidence="3" id="KW-1185">Reference proteome</keyword>
<name>A0ABM8W4V0_GIGMA</name>
<evidence type="ECO:0000256" key="1">
    <source>
        <dbReference type="SAM" id="MobiDB-lite"/>
    </source>
</evidence>
<dbReference type="EMBL" id="CAJVQB010001199">
    <property type="protein sequence ID" value="CAG8525399.1"/>
    <property type="molecule type" value="Genomic_DNA"/>
</dbReference>
<dbReference type="InterPro" id="IPR011010">
    <property type="entry name" value="DNA_brk_join_enz"/>
</dbReference>
<organism evidence="2 3">
    <name type="scientific">Gigaspora margarita</name>
    <dbReference type="NCBI Taxonomy" id="4874"/>
    <lineage>
        <taxon>Eukaryota</taxon>
        <taxon>Fungi</taxon>
        <taxon>Fungi incertae sedis</taxon>
        <taxon>Mucoromycota</taxon>
        <taxon>Glomeromycotina</taxon>
        <taxon>Glomeromycetes</taxon>
        <taxon>Diversisporales</taxon>
        <taxon>Gigasporaceae</taxon>
        <taxon>Gigaspora</taxon>
    </lineage>
</organism>
<dbReference type="Proteomes" id="UP000789901">
    <property type="component" value="Unassembled WGS sequence"/>
</dbReference>
<proteinExistence type="predicted"/>